<evidence type="ECO:0000256" key="3">
    <source>
        <dbReference type="ARBA" id="ARBA00022833"/>
    </source>
</evidence>
<dbReference type="SUPFAM" id="SSF57783">
    <property type="entry name" value="Zinc beta-ribbon"/>
    <property type="match status" value="1"/>
</dbReference>
<dbReference type="GO" id="GO:0003899">
    <property type="term" value="F:DNA-directed RNA polymerase activity"/>
    <property type="evidence" value="ECO:0007669"/>
    <property type="project" value="InterPro"/>
</dbReference>
<dbReference type="Gene3D" id="3.40.1360.10">
    <property type="match status" value="1"/>
</dbReference>
<dbReference type="PANTHER" id="PTHR30313:SF2">
    <property type="entry name" value="DNA PRIMASE"/>
    <property type="match status" value="1"/>
</dbReference>
<dbReference type="PANTHER" id="PTHR30313">
    <property type="entry name" value="DNA PRIMASE"/>
    <property type="match status" value="1"/>
</dbReference>
<dbReference type="InterPro" id="IPR034151">
    <property type="entry name" value="TOPRIM_DnaG_bac"/>
</dbReference>
<dbReference type="Gene3D" id="3.90.580.10">
    <property type="entry name" value="Zinc finger, CHC2-type domain"/>
    <property type="match status" value="1"/>
</dbReference>
<protein>
    <submittedName>
        <fullName evidence="5">DNA primase</fullName>
    </submittedName>
</protein>
<evidence type="ECO:0000313" key="5">
    <source>
        <dbReference type="EMBL" id="WNL49484.1"/>
    </source>
</evidence>
<dbReference type="InterPro" id="IPR050219">
    <property type="entry name" value="DnaG_primase"/>
</dbReference>
<evidence type="ECO:0000259" key="4">
    <source>
        <dbReference type="SMART" id="SM00400"/>
    </source>
</evidence>
<sequence>MGAQHIKGSGELRCCCPVHGGDNPTAFVINETTGNWFCHTGCLDGGDIYDLIMQVEEITFKKSLAWLADLLGIDVDWTVEHVEEGHFRKEARKFIEQMRKRHQQHDLPAFRIKNMKFAKVKDYRGYSPETLDFWKIRYCTEGELKDRIVMALEDVDKRLVGITGRATKAEQVEKFMHRPRNLHTGYFLTGLGRNLEYIREAHNTVKIVEGLFDSAKWWDCGHKNVACPIGIFFTDEHIRQLYKAGVTTLEFAFDNDKAGRNGTRKAIEKAKGKFEIYCLVYPEGLDADDCTKEQLQEVADNRLNIWEWYDLFGREKEE</sequence>
<proteinExistence type="predicted"/>
<name>A0AA96IYH3_9CAUD</name>
<dbReference type="CDD" id="cd03364">
    <property type="entry name" value="TOPRIM_DnaG_primases"/>
    <property type="match status" value="1"/>
</dbReference>
<evidence type="ECO:0000313" key="6">
    <source>
        <dbReference type="Proteomes" id="UP001304814"/>
    </source>
</evidence>
<organism evidence="5 6">
    <name type="scientific">Bacillus phage DZ1</name>
    <dbReference type="NCBI Taxonomy" id="3075862"/>
    <lineage>
        <taxon>Viruses</taxon>
        <taxon>Duplodnaviria</taxon>
        <taxon>Heunggongvirae</taxon>
        <taxon>Uroviricota</taxon>
        <taxon>Caudoviricetes</taxon>
        <taxon>Ehrlichviridae</taxon>
        <taxon>Dazunavirus</taxon>
        <taxon>Dazunavirus DZ1</taxon>
    </lineage>
</organism>
<dbReference type="InterPro" id="IPR036977">
    <property type="entry name" value="DNA_primase_Znf_CHC2"/>
</dbReference>
<dbReference type="InterPro" id="IPR002694">
    <property type="entry name" value="Znf_CHC2"/>
</dbReference>
<keyword evidence="6" id="KW-1185">Reference proteome</keyword>
<reference evidence="5 6" key="1">
    <citation type="submission" date="2023-07" db="EMBL/GenBank/DDBJ databases">
        <title>Isolation and characterization of Bacillus cereus bacteriophage DZ1 and its application in foods.</title>
        <authorList>
            <person name="Huang Z."/>
            <person name="Ding Y."/>
            <person name="Wu Q."/>
        </authorList>
    </citation>
    <scope>NUCLEOTIDE SEQUENCE [LARGE SCALE GENOMIC DNA]</scope>
</reference>
<keyword evidence="2" id="KW-0863">Zinc-finger</keyword>
<evidence type="ECO:0000256" key="2">
    <source>
        <dbReference type="ARBA" id="ARBA00022771"/>
    </source>
</evidence>
<dbReference type="GO" id="GO:0003677">
    <property type="term" value="F:DNA binding"/>
    <property type="evidence" value="ECO:0007669"/>
    <property type="project" value="InterPro"/>
</dbReference>
<dbReference type="GO" id="GO:0008270">
    <property type="term" value="F:zinc ion binding"/>
    <property type="evidence" value="ECO:0007669"/>
    <property type="project" value="UniProtKB-KW"/>
</dbReference>
<keyword evidence="3" id="KW-0862">Zinc</keyword>
<dbReference type="Proteomes" id="UP001304814">
    <property type="component" value="Segment"/>
</dbReference>
<dbReference type="SUPFAM" id="SSF56731">
    <property type="entry name" value="DNA primase core"/>
    <property type="match status" value="1"/>
</dbReference>
<keyword evidence="1" id="KW-0479">Metal-binding</keyword>
<evidence type="ECO:0000256" key="1">
    <source>
        <dbReference type="ARBA" id="ARBA00022723"/>
    </source>
</evidence>
<dbReference type="EMBL" id="OR338916">
    <property type="protein sequence ID" value="WNL49484.1"/>
    <property type="molecule type" value="Genomic_DNA"/>
</dbReference>
<feature type="domain" description="Zinc finger CHC2-type" evidence="4">
    <location>
        <begin position="12"/>
        <end position="68"/>
    </location>
</feature>
<dbReference type="GO" id="GO:0006269">
    <property type="term" value="P:DNA replication, synthesis of primer"/>
    <property type="evidence" value="ECO:0007669"/>
    <property type="project" value="TreeGrafter"/>
</dbReference>
<dbReference type="Pfam" id="PF13155">
    <property type="entry name" value="Toprim_2"/>
    <property type="match status" value="1"/>
</dbReference>
<dbReference type="SMART" id="SM00400">
    <property type="entry name" value="ZnF_CHCC"/>
    <property type="match status" value="1"/>
</dbReference>
<accession>A0AA96IYH3</accession>
<dbReference type="Pfam" id="PF01807">
    <property type="entry name" value="Zn_ribbon_DnaG"/>
    <property type="match status" value="1"/>
</dbReference>